<dbReference type="NCBIfam" id="TIGR02212">
    <property type="entry name" value="lolCE"/>
    <property type="match status" value="1"/>
</dbReference>
<dbReference type="Pfam" id="PF12704">
    <property type="entry name" value="MacB_PCD"/>
    <property type="match status" value="1"/>
</dbReference>
<dbReference type="GO" id="GO:0042953">
    <property type="term" value="P:lipoprotein transport"/>
    <property type="evidence" value="ECO:0007669"/>
    <property type="project" value="InterPro"/>
</dbReference>
<dbReference type="PANTHER" id="PTHR30489">
    <property type="entry name" value="LIPOPROTEIN-RELEASING SYSTEM TRANSMEMBRANE PROTEIN LOLE"/>
    <property type="match status" value="1"/>
</dbReference>
<dbReference type="AlphaFoldDB" id="A0YHA8"/>
<feature type="transmembrane region" description="Helical" evidence="8">
    <location>
        <begin position="36"/>
        <end position="58"/>
    </location>
</feature>
<dbReference type="Proteomes" id="UP000004931">
    <property type="component" value="Unassembled WGS sequence"/>
</dbReference>
<evidence type="ECO:0000259" key="10">
    <source>
        <dbReference type="Pfam" id="PF12704"/>
    </source>
</evidence>
<dbReference type="InterPro" id="IPR011925">
    <property type="entry name" value="LolCE_TM"/>
</dbReference>
<dbReference type="EMBL" id="AAVT01000015">
    <property type="protein sequence ID" value="EAW29777.1"/>
    <property type="molecule type" value="Genomic_DNA"/>
</dbReference>
<dbReference type="InterPro" id="IPR051447">
    <property type="entry name" value="Lipoprotein-release_system"/>
</dbReference>
<name>A0YHA8_9GAMM</name>
<feature type="domain" description="MacB-like periplasmic core" evidence="10">
    <location>
        <begin position="37"/>
        <end position="246"/>
    </location>
</feature>
<feature type="transmembrane region" description="Helical" evidence="8">
    <location>
        <begin position="287"/>
        <end position="312"/>
    </location>
</feature>
<comment type="subcellular location">
    <subcellularLocation>
        <location evidence="1">Cell membrane</location>
        <topology evidence="1">Multi-pass membrane protein</topology>
    </subcellularLocation>
</comment>
<feature type="transmembrane region" description="Helical" evidence="8">
    <location>
        <begin position="324"/>
        <end position="345"/>
    </location>
</feature>
<evidence type="ECO:0000256" key="3">
    <source>
        <dbReference type="ARBA" id="ARBA00022448"/>
    </source>
</evidence>
<evidence type="ECO:0000256" key="8">
    <source>
        <dbReference type="SAM" id="Phobius"/>
    </source>
</evidence>
<dbReference type="STRING" id="247633.GP2143_07008"/>
<evidence type="ECO:0000256" key="5">
    <source>
        <dbReference type="ARBA" id="ARBA00022692"/>
    </source>
</evidence>
<keyword evidence="5 8" id="KW-0812">Transmembrane</keyword>
<evidence type="ECO:0000256" key="1">
    <source>
        <dbReference type="ARBA" id="ARBA00004651"/>
    </source>
</evidence>
<dbReference type="PANTHER" id="PTHR30489:SF0">
    <property type="entry name" value="LIPOPROTEIN-RELEASING SYSTEM TRANSMEMBRANE PROTEIN LOLE"/>
    <property type="match status" value="1"/>
</dbReference>
<protein>
    <submittedName>
        <fullName evidence="11">Uncharacterized protein</fullName>
    </submittedName>
</protein>
<evidence type="ECO:0000256" key="2">
    <source>
        <dbReference type="ARBA" id="ARBA00005236"/>
    </source>
</evidence>
<dbReference type="Pfam" id="PF02687">
    <property type="entry name" value="FtsX"/>
    <property type="match status" value="1"/>
</dbReference>
<keyword evidence="6 8" id="KW-1133">Transmembrane helix</keyword>
<evidence type="ECO:0000313" key="12">
    <source>
        <dbReference type="Proteomes" id="UP000004931"/>
    </source>
</evidence>
<evidence type="ECO:0000256" key="7">
    <source>
        <dbReference type="ARBA" id="ARBA00023136"/>
    </source>
</evidence>
<dbReference type="eggNOG" id="COG4591">
    <property type="taxonomic scope" value="Bacteria"/>
</dbReference>
<accession>A0YHA8</accession>
<keyword evidence="7 8" id="KW-0472">Membrane</keyword>
<proteinExistence type="inferred from homology"/>
<evidence type="ECO:0000259" key="9">
    <source>
        <dbReference type="Pfam" id="PF02687"/>
    </source>
</evidence>
<reference evidence="11 12" key="1">
    <citation type="journal article" date="2010" name="J. Bacteriol.">
        <title>Genome sequence of the oligotrophic marine Gammaproteobacterium HTCC2143, isolated from the Oregon Coast.</title>
        <authorList>
            <person name="Oh H.M."/>
            <person name="Kang I."/>
            <person name="Ferriera S."/>
            <person name="Giovannoni S.J."/>
            <person name="Cho J.C."/>
        </authorList>
    </citation>
    <scope>NUCLEOTIDE SEQUENCE [LARGE SCALE GENOMIC DNA]</scope>
    <source>
        <strain evidence="11 12">HTCC2143</strain>
    </source>
</reference>
<feature type="transmembrane region" description="Helical" evidence="8">
    <location>
        <begin position="396"/>
        <end position="416"/>
    </location>
</feature>
<feature type="domain" description="ABC3 transporter permease C-terminal" evidence="9">
    <location>
        <begin position="290"/>
        <end position="423"/>
    </location>
</feature>
<organism evidence="11 12">
    <name type="scientific">marine gamma proteobacterium HTCC2143</name>
    <dbReference type="NCBI Taxonomy" id="247633"/>
    <lineage>
        <taxon>Bacteria</taxon>
        <taxon>Pseudomonadati</taxon>
        <taxon>Pseudomonadota</taxon>
        <taxon>Gammaproteobacteria</taxon>
        <taxon>Cellvibrionales</taxon>
        <taxon>Spongiibacteraceae</taxon>
        <taxon>BD1-7 clade</taxon>
    </lineage>
</organism>
<keyword evidence="12" id="KW-1185">Reference proteome</keyword>
<keyword evidence="4" id="KW-1003">Cell membrane</keyword>
<comment type="similarity">
    <text evidence="2">Belongs to the ABC-4 integral membrane protein family. LolC/E subfamily.</text>
</comment>
<sequence length="430" mass="46346">MMAPCPKGSLLFSPYPLFIGIRYAGAKRRSQLVSFISGVSMCGMAVGVALLILVLSVMNGFDREMRTRILGLVPQINVISYGKGAVQPEDWRDVEAQVLRHPDVKAVAPFVQLNAMLLKGTIVEGVLIYGIDQQREQSVSIIGDYVNDLALESLSDAEGSHSKGILLGAALALRLGVSVGDNINLMVSQQSDSGRVSPKFVRLKVSSLIKTGTELDQSVALISINRALSLMPPDLRRKGLRVTLNDTFEAPRVAWELSQNIPYGYIARDWTRTHGNLYSAIQLSKQLVGLMLLTIIAVAAFNVVSALIMIVTDKRGDIAILRTAGASPMGVMAIFIVQGSLIALIGTAFGTLLGVALSLTITDIVSGMEGVLGIQFLNSDVYPVDYLPSDLRLGDVFMVCGTAFAMSILATIYPAWRASRIQPADALRHE</sequence>
<evidence type="ECO:0000256" key="6">
    <source>
        <dbReference type="ARBA" id="ARBA00022989"/>
    </source>
</evidence>
<dbReference type="GO" id="GO:0044874">
    <property type="term" value="P:lipoprotein localization to outer membrane"/>
    <property type="evidence" value="ECO:0007669"/>
    <property type="project" value="TreeGrafter"/>
</dbReference>
<evidence type="ECO:0000256" key="4">
    <source>
        <dbReference type="ARBA" id="ARBA00022475"/>
    </source>
</evidence>
<dbReference type="InterPro" id="IPR025857">
    <property type="entry name" value="MacB_PCD"/>
</dbReference>
<dbReference type="InterPro" id="IPR003838">
    <property type="entry name" value="ABC3_permease_C"/>
</dbReference>
<gene>
    <name evidence="11" type="ORF">GP2143_07008</name>
</gene>
<comment type="caution">
    <text evidence="11">The sequence shown here is derived from an EMBL/GenBank/DDBJ whole genome shotgun (WGS) entry which is preliminary data.</text>
</comment>
<evidence type="ECO:0000313" key="11">
    <source>
        <dbReference type="EMBL" id="EAW29777.1"/>
    </source>
</evidence>
<keyword evidence="3" id="KW-0813">Transport</keyword>
<feature type="transmembrane region" description="Helical" evidence="8">
    <location>
        <begin position="352"/>
        <end position="376"/>
    </location>
</feature>
<dbReference type="GO" id="GO:0098797">
    <property type="term" value="C:plasma membrane protein complex"/>
    <property type="evidence" value="ECO:0007669"/>
    <property type="project" value="TreeGrafter"/>
</dbReference>